<dbReference type="EC" id="6.1.1.19" evidence="11"/>
<comment type="catalytic activity">
    <reaction evidence="10 11">
        <text>tRNA(Arg) + L-arginine + ATP = L-arginyl-tRNA(Arg) + AMP + diphosphate</text>
        <dbReference type="Rhea" id="RHEA:20301"/>
        <dbReference type="Rhea" id="RHEA-COMP:9658"/>
        <dbReference type="Rhea" id="RHEA-COMP:9673"/>
        <dbReference type="ChEBI" id="CHEBI:30616"/>
        <dbReference type="ChEBI" id="CHEBI:32682"/>
        <dbReference type="ChEBI" id="CHEBI:33019"/>
        <dbReference type="ChEBI" id="CHEBI:78442"/>
        <dbReference type="ChEBI" id="CHEBI:78513"/>
        <dbReference type="ChEBI" id="CHEBI:456215"/>
        <dbReference type="EC" id="6.1.1.19"/>
    </reaction>
</comment>
<dbReference type="RefSeq" id="WP_096619427.1">
    <property type="nucleotide sequence ID" value="NZ_CP020660.1"/>
</dbReference>
<evidence type="ECO:0000256" key="12">
    <source>
        <dbReference type="RuleBase" id="RU363038"/>
    </source>
</evidence>
<keyword evidence="4 11" id="KW-0963">Cytoplasm</keyword>
<keyword evidence="5 11" id="KW-0436">Ligase</keyword>
<feature type="domain" description="Arginyl tRNA synthetase N-terminal" evidence="14">
    <location>
        <begin position="5"/>
        <end position="87"/>
    </location>
</feature>
<evidence type="ECO:0000256" key="9">
    <source>
        <dbReference type="ARBA" id="ARBA00023146"/>
    </source>
</evidence>
<dbReference type="InterPro" id="IPR005148">
    <property type="entry name" value="Arg-tRNA-synth_N"/>
</dbReference>
<dbReference type="Pfam" id="PF05746">
    <property type="entry name" value="DALR_1"/>
    <property type="match status" value="1"/>
</dbReference>
<reference evidence="16" key="1">
    <citation type="submission" date="2017-04" db="EMBL/GenBank/DDBJ databases">
        <title>Genome evolution of the luminous symbionts of deep sea anglerfish.</title>
        <authorList>
            <person name="Hendry T.A."/>
        </authorList>
    </citation>
    <scope>NUCLEOTIDE SEQUENCE [LARGE SCALE GENOMIC DNA]</scope>
</reference>
<dbReference type="InterPro" id="IPR001412">
    <property type="entry name" value="aa-tRNA-synth_I_CS"/>
</dbReference>
<organism evidence="15 16">
    <name type="scientific">Candidatus Enterovibrio altilux</name>
    <dbReference type="NCBI Taxonomy" id="1927128"/>
    <lineage>
        <taxon>Bacteria</taxon>
        <taxon>Pseudomonadati</taxon>
        <taxon>Pseudomonadota</taxon>
        <taxon>Gammaproteobacteria</taxon>
        <taxon>Vibrionales</taxon>
        <taxon>Vibrionaceae</taxon>
        <taxon>Enterovibrio</taxon>
    </lineage>
</organism>
<dbReference type="PRINTS" id="PR01038">
    <property type="entry name" value="TRNASYNTHARG"/>
</dbReference>
<dbReference type="InterPro" id="IPR001278">
    <property type="entry name" value="Arg-tRNA-ligase"/>
</dbReference>
<dbReference type="SUPFAM" id="SSF55190">
    <property type="entry name" value="Arginyl-tRNA synthetase (ArgRS), N-terminal 'additional' domain"/>
    <property type="match status" value="1"/>
</dbReference>
<evidence type="ECO:0000256" key="5">
    <source>
        <dbReference type="ARBA" id="ARBA00022598"/>
    </source>
</evidence>
<keyword evidence="6 11" id="KW-0547">Nucleotide-binding</keyword>
<dbReference type="SUPFAM" id="SSF52374">
    <property type="entry name" value="Nucleotidylyl transferase"/>
    <property type="match status" value="1"/>
</dbReference>
<evidence type="ECO:0000256" key="1">
    <source>
        <dbReference type="ARBA" id="ARBA00004496"/>
    </source>
</evidence>
<keyword evidence="7 11" id="KW-0067">ATP-binding</keyword>
<keyword evidence="9 11" id="KW-0030">Aminoacyl-tRNA synthetase</keyword>
<accession>A0A291BAB6</accession>
<gene>
    <name evidence="11" type="primary">argS</name>
    <name evidence="15" type="ORF">BTN50_1451</name>
</gene>
<dbReference type="InterPro" id="IPR036695">
    <property type="entry name" value="Arg-tRNA-synth_N_sf"/>
</dbReference>
<name>A0A291BAB6_9GAMM</name>
<dbReference type="EMBL" id="CP020660">
    <property type="protein sequence ID" value="ATF09927.1"/>
    <property type="molecule type" value="Genomic_DNA"/>
</dbReference>
<dbReference type="GO" id="GO:0004814">
    <property type="term" value="F:arginine-tRNA ligase activity"/>
    <property type="evidence" value="ECO:0007669"/>
    <property type="project" value="UniProtKB-UniRule"/>
</dbReference>
<dbReference type="AlphaFoldDB" id="A0A291BAB6"/>
<dbReference type="Pfam" id="PF03485">
    <property type="entry name" value="Arg_tRNA_synt_N"/>
    <property type="match status" value="1"/>
</dbReference>
<dbReference type="GO" id="GO:0005524">
    <property type="term" value="F:ATP binding"/>
    <property type="evidence" value="ECO:0007669"/>
    <property type="project" value="UniProtKB-UniRule"/>
</dbReference>
<dbReference type="Proteomes" id="UP000218160">
    <property type="component" value="Chromosome 1"/>
</dbReference>
<dbReference type="GO" id="GO:0006420">
    <property type="term" value="P:arginyl-tRNA aminoacylation"/>
    <property type="evidence" value="ECO:0007669"/>
    <property type="project" value="UniProtKB-UniRule"/>
</dbReference>
<dbReference type="HAMAP" id="MF_00123">
    <property type="entry name" value="Arg_tRNA_synth"/>
    <property type="match status" value="1"/>
</dbReference>
<feature type="short sequence motif" description="'HIGH' region" evidence="11">
    <location>
        <begin position="122"/>
        <end position="132"/>
    </location>
</feature>
<evidence type="ECO:0000256" key="10">
    <source>
        <dbReference type="ARBA" id="ARBA00049339"/>
    </source>
</evidence>
<dbReference type="NCBIfam" id="TIGR00456">
    <property type="entry name" value="argS"/>
    <property type="match status" value="1"/>
</dbReference>
<dbReference type="FunFam" id="1.10.730.10:FF:000006">
    <property type="entry name" value="Arginyl-tRNA synthetase 2, mitochondrial"/>
    <property type="match status" value="1"/>
</dbReference>
<keyword evidence="8 11" id="KW-0648">Protein biosynthesis</keyword>
<evidence type="ECO:0000313" key="16">
    <source>
        <dbReference type="Proteomes" id="UP000218160"/>
    </source>
</evidence>
<evidence type="ECO:0000256" key="11">
    <source>
        <dbReference type="HAMAP-Rule" id="MF_00123"/>
    </source>
</evidence>
<dbReference type="PROSITE" id="PS00178">
    <property type="entry name" value="AA_TRNA_LIGASE_I"/>
    <property type="match status" value="1"/>
</dbReference>
<sequence>MNIQALLNTKVSVAMVKAGAPEGSSAAVRQSAKPQFGDYQANGIMGIAKKFGDNSYKFAQKVLSVLDLDGIASKIEIAGPGFINIFLDTEWLASQADAALADSRLGVTKVEKQNIVVDYSAPNVAKEMHVGHLRSTIIGDAVVRTLEFLGHNVIRANHLGDWGTQFGMLIANLERHEVQGINISMDLSDIEGFYRESKKLYNEDDEFAKKARDYVVRLQSGDDYCKKKWKTLVKITLEQNQRNYDRLNVSLTNENTMGESMYNGMLTNIVSDLKEKGLAVESDGALVVFLEKYKNKNGEPMGVIIQKRDGGFLYTTTDIACAKYRYEVLSADRILYFIDSRQHQHLMQAWTIVRQAGYVPDSVSLEHHAFGMMLGKDGRPFKTRAGGTIRLADLLDEAKIRANKLMEKKNSGLSAEEKENIAETVAMAAVKYSELSKHRATDYIFDWDNMLAFDGNTAPYMQYAYTRVTSIFKKANINPSAIEGDIQIVNDKEKILVSKLLQFEEAVQSVARDGQPHIMCGYLLELTGIFSSFYEAFPVLNAEGAIKQSRLKLAALTAKTIKQSLALLGIKTLERM</sequence>
<evidence type="ECO:0000259" key="14">
    <source>
        <dbReference type="SMART" id="SM01016"/>
    </source>
</evidence>
<dbReference type="SMART" id="SM01016">
    <property type="entry name" value="Arg_tRNA_synt_N"/>
    <property type="match status" value="1"/>
</dbReference>
<evidence type="ECO:0000256" key="6">
    <source>
        <dbReference type="ARBA" id="ARBA00022741"/>
    </source>
</evidence>
<dbReference type="Gene3D" id="3.40.50.620">
    <property type="entry name" value="HUPs"/>
    <property type="match status" value="1"/>
</dbReference>
<protein>
    <recommendedName>
        <fullName evidence="11">Arginine--tRNA ligase</fullName>
        <ecNumber evidence="11">6.1.1.19</ecNumber>
    </recommendedName>
    <alternativeName>
        <fullName evidence="11">Arginyl-tRNA synthetase</fullName>
        <shortName evidence="11">ArgRS</shortName>
    </alternativeName>
</protein>
<dbReference type="SUPFAM" id="SSF47323">
    <property type="entry name" value="Anticodon-binding domain of a subclass of class I aminoacyl-tRNA synthetases"/>
    <property type="match status" value="1"/>
</dbReference>
<dbReference type="GO" id="GO:0005737">
    <property type="term" value="C:cytoplasm"/>
    <property type="evidence" value="ECO:0007669"/>
    <property type="project" value="UniProtKB-SubCell"/>
</dbReference>
<feature type="domain" description="DALR anticodon binding" evidence="13">
    <location>
        <begin position="461"/>
        <end position="576"/>
    </location>
</feature>
<dbReference type="PANTHER" id="PTHR11956:SF5">
    <property type="entry name" value="ARGININE--TRNA LIGASE, CYTOPLASMIC"/>
    <property type="match status" value="1"/>
</dbReference>
<dbReference type="CDD" id="cd00671">
    <property type="entry name" value="ArgRS_core"/>
    <property type="match status" value="1"/>
</dbReference>
<dbReference type="CDD" id="cd07956">
    <property type="entry name" value="Anticodon_Ia_Arg"/>
    <property type="match status" value="1"/>
</dbReference>
<keyword evidence="16" id="KW-1185">Reference proteome</keyword>
<dbReference type="InterPro" id="IPR014729">
    <property type="entry name" value="Rossmann-like_a/b/a_fold"/>
</dbReference>
<dbReference type="Pfam" id="PF00750">
    <property type="entry name" value="tRNA-synt_1d"/>
    <property type="match status" value="1"/>
</dbReference>
<dbReference type="InterPro" id="IPR035684">
    <property type="entry name" value="ArgRS_core"/>
</dbReference>
<proteinExistence type="inferred from homology"/>
<comment type="subunit">
    <text evidence="3 11">Monomer.</text>
</comment>
<dbReference type="FunFam" id="3.40.50.620:FF:000030">
    <property type="entry name" value="Arginine--tRNA ligase"/>
    <property type="match status" value="1"/>
</dbReference>
<evidence type="ECO:0000313" key="15">
    <source>
        <dbReference type="EMBL" id="ATF09927.1"/>
    </source>
</evidence>
<dbReference type="Gene3D" id="1.10.730.10">
    <property type="entry name" value="Isoleucyl-tRNA Synthetase, Domain 1"/>
    <property type="match status" value="1"/>
</dbReference>
<evidence type="ECO:0000256" key="7">
    <source>
        <dbReference type="ARBA" id="ARBA00022840"/>
    </source>
</evidence>
<dbReference type="KEGG" id="elux:BTN50_1451"/>
<evidence type="ECO:0000256" key="8">
    <source>
        <dbReference type="ARBA" id="ARBA00022917"/>
    </source>
</evidence>
<evidence type="ECO:0000259" key="13">
    <source>
        <dbReference type="SMART" id="SM00836"/>
    </source>
</evidence>
<dbReference type="OrthoDB" id="9803211at2"/>
<comment type="subcellular location">
    <subcellularLocation>
        <location evidence="1 11">Cytoplasm</location>
    </subcellularLocation>
</comment>
<dbReference type="PANTHER" id="PTHR11956">
    <property type="entry name" value="ARGINYL-TRNA SYNTHETASE"/>
    <property type="match status" value="1"/>
</dbReference>
<evidence type="ECO:0000256" key="4">
    <source>
        <dbReference type="ARBA" id="ARBA00022490"/>
    </source>
</evidence>
<dbReference type="SMART" id="SM00836">
    <property type="entry name" value="DALR_1"/>
    <property type="match status" value="1"/>
</dbReference>
<evidence type="ECO:0000256" key="2">
    <source>
        <dbReference type="ARBA" id="ARBA00005594"/>
    </source>
</evidence>
<dbReference type="Gene3D" id="3.30.1360.70">
    <property type="entry name" value="Arginyl tRNA synthetase N-terminal domain"/>
    <property type="match status" value="1"/>
</dbReference>
<dbReference type="InterPro" id="IPR009080">
    <property type="entry name" value="tRNAsynth_Ia_anticodon-bd"/>
</dbReference>
<dbReference type="InterPro" id="IPR008909">
    <property type="entry name" value="DALR_anticod-bd"/>
</dbReference>
<evidence type="ECO:0000256" key="3">
    <source>
        <dbReference type="ARBA" id="ARBA00011245"/>
    </source>
</evidence>
<comment type="similarity">
    <text evidence="2 11 12">Belongs to the class-I aminoacyl-tRNA synthetase family.</text>
</comment>